<reference evidence="2 3" key="1">
    <citation type="submission" date="2023-08" db="EMBL/GenBank/DDBJ databases">
        <title>Functional and genomic diversity of the sorghum phyllosphere microbiome.</title>
        <authorList>
            <person name="Shade A."/>
        </authorList>
    </citation>
    <scope>NUCLEOTIDE SEQUENCE [LARGE SCALE GENOMIC DNA]</scope>
    <source>
        <strain evidence="2 3">SORGH_AS_0445</strain>
    </source>
</reference>
<proteinExistence type="predicted"/>
<feature type="region of interest" description="Disordered" evidence="1">
    <location>
        <begin position="236"/>
        <end position="275"/>
    </location>
</feature>
<comment type="caution">
    <text evidence="2">The sequence shown here is derived from an EMBL/GenBank/DDBJ whole genome shotgun (WGS) entry which is preliminary data.</text>
</comment>
<dbReference type="Proteomes" id="UP001249291">
    <property type="component" value="Unassembled WGS sequence"/>
</dbReference>
<sequence length="275" mass="30154">MSTPNIDDVATTVAEYENLAISTGAAVRIDPPEFSADGSEWSPFWLGGGHPVGARATVHRDGVATTVYVSWEESFPAEESWRGLWLAKPMKLFGAYVVRAALRRAFRDAIGDRREPDEQQTLSVAPDVARDWEAEIAGAADEQAVMALHAEMKQVRAVTVARERALRARLGELSAPPAARDWEAEFLEASTTDAIDALEREAQQARAFTADTTGRVLRRILNARRKAIVEAAWALDHAGAPAPAEDESVRPATRDHLPPQNRAARRASSRKKGRR</sequence>
<feature type="compositionally biased region" description="Basic and acidic residues" evidence="1">
    <location>
        <begin position="247"/>
        <end position="257"/>
    </location>
</feature>
<evidence type="ECO:0000313" key="2">
    <source>
        <dbReference type="EMBL" id="MDR6142071.1"/>
    </source>
</evidence>
<name>A0ABU1HPU7_9MICO</name>
<accession>A0ABU1HPU7</accession>
<organism evidence="2 3">
    <name type="scientific">Microbacterium foliorum</name>
    <dbReference type="NCBI Taxonomy" id="104336"/>
    <lineage>
        <taxon>Bacteria</taxon>
        <taxon>Bacillati</taxon>
        <taxon>Actinomycetota</taxon>
        <taxon>Actinomycetes</taxon>
        <taxon>Micrococcales</taxon>
        <taxon>Microbacteriaceae</taxon>
        <taxon>Microbacterium</taxon>
    </lineage>
</organism>
<dbReference type="EMBL" id="JAVIZQ010000001">
    <property type="protein sequence ID" value="MDR6142071.1"/>
    <property type="molecule type" value="Genomic_DNA"/>
</dbReference>
<keyword evidence="3" id="KW-1185">Reference proteome</keyword>
<feature type="compositionally biased region" description="Basic residues" evidence="1">
    <location>
        <begin position="263"/>
        <end position="275"/>
    </location>
</feature>
<evidence type="ECO:0000313" key="3">
    <source>
        <dbReference type="Proteomes" id="UP001249291"/>
    </source>
</evidence>
<dbReference type="RefSeq" id="WP_309689766.1">
    <property type="nucleotide sequence ID" value="NZ_JAVIZQ010000001.1"/>
</dbReference>
<evidence type="ECO:0000256" key="1">
    <source>
        <dbReference type="SAM" id="MobiDB-lite"/>
    </source>
</evidence>
<protein>
    <submittedName>
        <fullName evidence="2">Uncharacterized protein</fullName>
    </submittedName>
</protein>
<gene>
    <name evidence="2" type="ORF">QE375_001625</name>
</gene>